<evidence type="ECO:0000256" key="4">
    <source>
        <dbReference type="ARBA" id="ARBA00022475"/>
    </source>
</evidence>
<feature type="transmembrane region" description="Helical" evidence="14">
    <location>
        <begin position="276"/>
        <end position="293"/>
    </location>
</feature>
<comment type="subcellular location">
    <subcellularLocation>
        <location evidence="2">Cell membrane</location>
    </subcellularLocation>
</comment>
<dbReference type="Gene3D" id="2.60.120.260">
    <property type="entry name" value="Galactose-binding domain-like"/>
    <property type="match status" value="1"/>
</dbReference>
<dbReference type="Pfam" id="PF06580">
    <property type="entry name" value="His_kinase"/>
    <property type="match status" value="1"/>
</dbReference>
<keyword evidence="8" id="KW-0418">Kinase</keyword>
<organism evidence="17 18">
    <name type="scientific">Cohnella fermenti</name>
    <dbReference type="NCBI Taxonomy" id="2565925"/>
    <lineage>
        <taxon>Bacteria</taxon>
        <taxon>Bacillati</taxon>
        <taxon>Bacillota</taxon>
        <taxon>Bacilli</taxon>
        <taxon>Bacillales</taxon>
        <taxon>Paenibacillaceae</taxon>
        <taxon>Cohnella</taxon>
    </lineage>
</organism>
<evidence type="ECO:0000256" key="13">
    <source>
        <dbReference type="SAM" id="MobiDB-lite"/>
    </source>
</evidence>
<evidence type="ECO:0000256" key="1">
    <source>
        <dbReference type="ARBA" id="ARBA00000085"/>
    </source>
</evidence>
<dbReference type="PROSITE" id="PS50110">
    <property type="entry name" value="RESPONSE_REGULATORY"/>
    <property type="match status" value="1"/>
</dbReference>
<reference evidence="17 18" key="1">
    <citation type="submission" date="2019-04" db="EMBL/GenBank/DDBJ databases">
        <title>Cohnella sp. nov. isolated from preserved vegetables.</title>
        <authorList>
            <person name="Lin S.-Y."/>
            <person name="Hung M.-H."/>
            <person name="Young C.-C."/>
        </authorList>
    </citation>
    <scope>NUCLEOTIDE SEQUENCE [LARGE SCALE GENOMIC DNA]</scope>
    <source>
        <strain evidence="17 18">CC-MHH1044</strain>
    </source>
</reference>
<evidence type="ECO:0000259" key="15">
    <source>
        <dbReference type="PROSITE" id="PS50109"/>
    </source>
</evidence>
<keyword evidence="18" id="KW-1185">Reference proteome</keyword>
<dbReference type="FunFam" id="3.30.565.10:FF:000023">
    <property type="entry name" value="PAS domain-containing sensor histidine kinase"/>
    <property type="match status" value="1"/>
</dbReference>
<feature type="transmembrane region" description="Helical" evidence="14">
    <location>
        <begin position="244"/>
        <end position="270"/>
    </location>
</feature>
<dbReference type="InterPro" id="IPR008979">
    <property type="entry name" value="Galactose-bd-like_sf"/>
</dbReference>
<dbReference type="InterPro" id="IPR003661">
    <property type="entry name" value="HisK_dim/P_dom"/>
</dbReference>
<dbReference type="Pfam" id="PF00512">
    <property type="entry name" value="HisKA"/>
    <property type="match status" value="1"/>
</dbReference>
<dbReference type="Pfam" id="PF00072">
    <property type="entry name" value="Response_reg"/>
    <property type="match status" value="1"/>
</dbReference>
<evidence type="ECO:0000256" key="12">
    <source>
        <dbReference type="PROSITE-ProRule" id="PRU00169"/>
    </source>
</evidence>
<dbReference type="GO" id="GO:0005524">
    <property type="term" value="F:ATP binding"/>
    <property type="evidence" value="ECO:0007669"/>
    <property type="project" value="UniProtKB-KW"/>
</dbReference>
<evidence type="ECO:0000256" key="2">
    <source>
        <dbReference type="ARBA" id="ARBA00004236"/>
    </source>
</evidence>
<keyword evidence="11 14" id="KW-0472">Membrane</keyword>
<dbReference type="CDD" id="cd17574">
    <property type="entry name" value="REC_OmpR"/>
    <property type="match status" value="1"/>
</dbReference>
<evidence type="ECO:0000256" key="3">
    <source>
        <dbReference type="ARBA" id="ARBA00012438"/>
    </source>
</evidence>
<comment type="catalytic activity">
    <reaction evidence="1">
        <text>ATP + protein L-histidine = ADP + protein N-phospho-L-histidine.</text>
        <dbReference type="EC" id="2.7.13.3"/>
    </reaction>
</comment>
<keyword evidence="14" id="KW-0812">Transmembrane</keyword>
<dbReference type="CDD" id="cd16922">
    <property type="entry name" value="HATPase_EvgS-ArcB-TorS-like"/>
    <property type="match status" value="1"/>
</dbReference>
<feature type="domain" description="Histidine kinase" evidence="15">
    <location>
        <begin position="940"/>
        <end position="1041"/>
    </location>
</feature>
<evidence type="ECO:0000313" key="18">
    <source>
        <dbReference type="Proteomes" id="UP000310636"/>
    </source>
</evidence>
<dbReference type="InterPro" id="IPR036890">
    <property type="entry name" value="HATPase_C_sf"/>
</dbReference>
<evidence type="ECO:0000256" key="8">
    <source>
        <dbReference type="ARBA" id="ARBA00022777"/>
    </source>
</evidence>
<dbReference type="PANTHER" id="PTHR43547:SF2">
    <property type="entry name" value="HYBRID SIGNAL TRANSDUCTION HISTIDINE KINASE C"/>
    <property type="match status" value="1"/>
</dbReference>
<dbReference type="SUPFAM" id="SSF47384">
    <property type="entry name" value="Homodimeric domain of signal transducing histidine kinase"/>
    <property type="match status" value="1"/>
</dbReference>
<dbReference type="PANTHER" id="PTHR43547">
    <property type="entry name" value="TWO-COMPONENT HISTIDINE KINASE"/>
    <property type="match status" value="1"/>
</dbReference>
<dbReference type="Pfam" id="PF02518">
    <property type="entry name" value="HATPase_c"/>
    <property type="match status" value="2"/>
</dbReference>
<dbReference type="SMART" id="SM00448">
    <property type="entry name" value="REC"/>
    <property type="match status" value="1"/>
</dbReference>
<evidence type="ECO:0000256" key="5">
    <source>
        <dbReference type="ARBA" id="ARBA00022553"/>
    </source>
</evidence>
<dbReference type="OrthoDB" id="9809348at2"/>
<dbReference type="InterPro" id="IPR003594">
    <property type="entry name" value="HATPase_dom"/>
</dbReference>
<dbReference type="PRINTS" id="PR00344">
    <property type="entry name" value="BCTRLSENSOR"/>
</dbReference>
<accession>A0A4S4C1V1</accession>
<dbReference type="AlphaFoldDB" id="A0A4S4C1V1"/>
<feature type="transmembrane region" description="Helical" evidence="14">
    <location>
        <begin position="313"/>
        <end position="331"/>
    </location>
</feature>
<evidence type="ECO:0000313" key="17">
    <source>
        <dbReference type="EMBL" id="THF81643.1"/>
    </source>
</evidence>
<dbReference type="EC" id="2.7.13.3" evidence="3"/>
<keyword evidence="9" id="KW-0067">ATP-binding</keyword>
<dbReference type="SMART" id="SM00387">
    <property type="entry name" value="HATPase_c"/>
    <property type="match status" value="2"/>
</dbReference>
<dbReference type="SUPFAM" id="SSF52172">
    <property type="entry name" value="CheY-like"/>
    <property type="match status" value="1"/>
</dbReference>
<dbReference type="Pfam" id="PF07695">
    <property type="entry name" value="7TMR-DISM_7TM"/>
    <property type="match status" value="1"/>
</dbReference>
<name>A0A4S4C1V1_9BACL</name>
<evidence type="ECO:0000256" key="7">
    <source>
        <dbReference type="ARBA" id="ARBA00022741"/>
    </source>
</evidence>
<dbReference type="PROSITE" id="PS50109">
    <property type="entry name" value="HIS_KIN"/>
    <property type="match status" value="2"/>
</dbReference>
<evidence type="ECO:0000256" key="10">
    <source>
        <dbReference type="ARBA" id="ARBA00023012"/>
    </source>
</evidence>
<dbReference type="InterPro" id="IPR001789">
    <property type="entry name" value="Sig_transdc_resp-reg_receiver"/>
</dbReference>
<feature type="transmembrane region" description="Helical" evidence="14">
    <location>
        <begin position="209"/>
        <end position="237"/>
    </location>
</feature>
<keyword evidence="7" id="KW-0547">Nucleotide-binding</keyword>
<dbReference type="Gene3D" id="3.30.565.10">
    <property type="entry name" value="Histidine kinase-like ATPase, C-terminal domain"/>
    <property type="match status" value="2"/>
</dbReference>
<feature type="domain" description="Histidine kinase" evidence="15">
    <location>
        <begin position="440"/>
        <end position="658"/>
    </location>
</feature>
<dbReference type="CDD" id="cd00082">
    <property type="entry name" value="HisKA"/>
    <property type="match status" value="1"/>
</dbReference>
<dbReference type="EMBL" id="SSOB01000008">
    <property type="protein sequence ID" value="THF81643.1"/>
    <property type="molecule type" value="Genomic_DNA"/>
</dbReference>
<proteinExistence type="predicted"/>
<evidence type="ECO:0000256" key="9">
    <source>
        <dbReference type="ARBA" id="ARBA00022840"/>
    </source>
</evidence>
<protein>
    <recommendedName>
        <fullName evidence="3">histidine kinase</fullName>
        <ecNumber evidence="3">2.7.13.3</ecNumber>
    </recommendedName>
</protein>
<sequence length="1044" mass="115000">MMRRRKIAIIVALYLLALLIVRFAWMVVQTDSERAAAENGLLDLSRWNPASQPILSLSGEWEFYPSRLLTFGQADGEGPASAGVVPELVSVPGNWKKHLDTAQGSSFGYGTYRLRIVLPDGALPELAVRVPSLSVSSALYVNGRLLGSSGRPAENASSYEADVVPYSVRITAEGGILDLVLQEANFDDRVKGGMTTSIKLGTAHAIDRAYWISAGAQAAIILLTAMHSLYAFALYFIGTRQKTLLIFALLGMCSAVSVLCNSDLLLTTWFGVGFEAAYATFYLSYLGGAALLLQYVRHLLPEDASLRHSRWHLVASVLFGLFVLAMPARVYSYADSLHSLLLLTAYAGAPVYFYRAVRRGAPDAIYPLLGTVALASSLLWGLIDTAFLLDYGFYPFDILAFFVAFALYWFKRYFRNADEAARLTQRLQAADKRKDEFLVHTSHELRNPLHGILNVAQAVIDSGERADAGANRERLELLLSVGKRMSFLLSDLIDLNRLRENRLRVNPKPIRLQASAAGVLDMVRFMAEGKPIQLEHRIPSSLPALLADENRLLQILFNLLHNAVKFTNEGRVWIEAEAEGGQIVIQVADTGIGMDKATIERIFQPYEQGEVQEETNASGFGLGLAISKQLIELQGGRLTVRSAPHAGSVFRFTLPAAEASEEESAKNEVAAAWLEAGADEEKEEGKEEAAPPGSGPTAIVPRPGAPEADDRARILAIDDDPVNLRILKHALAADRYEIAATTSGAEALVLLNSKRWDLVIADVMMPGISGYEVARTVRTMFTSSELPILLLTARDRAEDIEAGFRAGANDYIVKPVDTQEMRMRVKALTDVARSSREQKRLEAAWLQAQIQPHFLFNTLNSIAALADVDVARMRDLLSAFGEYLRGSFDTANSEQLVPLRKELDLVRAYLYIEKERFEDRIRIEWEADDHLQLLVPPLSIQPLVENAVRHGIRRRSAGGTVRIRVRESGDGVEIAVEDDGDGLEPELLARAQQERRSLGRHSGIGLSNTDRRLKQTYGEGLRILSRPGEGTIVSFVIPKPSSSP</sequence>
<feature type="modified residue" description="4-aspartylphosphate" evidence="12">
    <location>
        <position position="762"/>
    </location>
</feature>
<keyword evidence="14" id="KW-1133">Transmembrane helix</keyword>
<feature type="region of interest" description="Disordered" evidence="13">
    <location>
        <begin position="677"/>
        <end position="706"/>
    </location>
</feature>
<evidence type="ECO:0000259" key="16">
    <source>
        <dbReference type="PROSITE" id="PS50110"/>
    </source>
</evidence>
<dbReference type="SMART" id="SM00388">
    <property type="entry name" value="HisKA"/>
    <property type="match status" value="1"/>
</dbReference>
<dbReference type="GO" id="GO:0005886">
    <property type="term" value="C:plasma membrane"/>
    <property type="evidence" value="ECO:0007669"/>
    <property type="project" value="UniProtKB-SubCell"/>
</dbReference>
<keyword evidence="6" id="KW-0808">Transferase</keyword>
<comment type="caution">
    <text evidence="17">The sequence shown here is derived from an EMBL/GenBank/DDBJ whole genome shotgun (WGS) entry which is preliminary data.</text>
</comment>
<evidence type="ECO:0000256" key="11">
    <source>
        <dbReference type="ARBA" id="ARBA00023136"/>
    </source>
</evidence>
<dbReference type="GO" id="GO:0000155">
    <property type="term" value="F:phosphorelay sensor kinase activity"/>
    <property type="evidence" value="ECO:0007669"/>
    <property type="project" value="InterPro"/>
</dbReference>
<dbReference type="InterPro" id="IPR005467">
    <property type="entry name" value="His_kinase_dom"/>
</dbReference>
<feature type="transmembrane region" description="Helical" evidence="14">
    <location>
        <begin position="366"/>
        <end position="387"/>
    </location>
</feature>
<dbReference type="SUPFAM" id="SSF49785">
    <property type="entry name" value="Galactose-binding domain-like"/>
    <property type="match status" value="1"/>
</dbReference>
<dbReference type="Gene3D" id="1.10.287.130">
    <property type="match status" value="1"/>
</dbReference>
<dbReference type="InterPro" id="IPR004358">
    <property type="entry name" value="Sig_transdc_His_kin-like_C"/>
</dbReference>
<gene>
    <name evidence="17" type="ORF">E6C55_07895</name>
</gene>
<dbReference type="InterPro" id="IPR011623">
    <property type="entry name" value="7TMR_DISM_rcpt_extracell_dom1"/>
</dbReference>
<evidence type="ECO:0000256" key="6">
    <source>
        <dbReference type="ARBA" id="ARBA00022679"/>
    </source>
</evidence>
<keyword evidence="10" id="KW-0902">Two-component regulatory system</keyword>
<keyword evidence="5 12" id="KW-0597">Phosphoprotein</keyword>
<dbReference type="InterPro" id="IPR011006">
    <property type="entry name" value="CheY-like_superfamily"/>
</dbReference>
<dbReference type="InterPro" id="IPR036097">
    <property type="entry name" value="HisK_dim/P_sf"/>
</dbReference>
<feature type="domain" description="Response regulatory" evidence="16">
    <location>
        <begin position="713"/>
        <end position="829"/>
    </location>
</feature>
<dbReference type="Proteomes" id="UP000310636">
    <property type="component" value="Unassembled WGS sequence"/>
</dbReference>
<evidence type="ECO:0000256" key="14">
    <source>
        <dbReference type="SAM" id="Phobius"/>
    </source>
</evidence>
<feature type="transmembrane region" description="Helical" evidence="14">
    <location>
        <begin position="393"/>
        <end position="410"/>
    </location>
</feature>
<dbReference type="SUPFAM" id="SSF55874">
    <property type="entry name" value="ATPase domain of HSP90 chaperone/DNA topoisomerase II/histidine kinase"/>
    <property type="match status" value="2"/>
</dbReference>
<dbReference type="Gene3D" id="3.40.50.2300">
    <property type="match status" value="1"/>
</dbReference>
<dbReference type="InterPro" id="IPR010559">
    <property type="entry name" value="Sig_transdc_His_kin_internal"/>
</dbReference>
<keyword evidence="4" id="KW-1003">Cell membrane</keyword>